<feature type="compositionally biased region" description="Basic residues" evidence="1">
    <location>
        <begin position="94"/>
        <end position="108"/>
    </location>
</feature>
<feature type="compositionally biased region" description="Pro residues" evidence="1">
    <location>
        <begin position="66"/>
        <end position="76"/>
    </location>
</feature>
<sequence>MQQVLREAIPLLPPQKGSTRCAPDRSLHIPANAAPAPLMYLMQLARLALMRRRSICPKDNYRPLPLKLPFPPPPETVPRRIGQSLSRNLSRSLRGSRKRNRSRRRTKNQCRSLF</sequence>
<reference evidence="2 3" key="1">
    <citation type="submission" date="2020-05" db="EMBL/GenBank/DDBJ databases">
        <title>Draft genome sequence of Desulfovibrio psychrotolerans JS1T.</title>
        <authorList>
            <person name="Ueno A."/>
            <person name="Tamazawa S."/>
            <person name="Tamamura S."/>
            <person name="Murakami T."/>
            <person name="Kiyama T."/>
            <person name="Inomata H."/>
            <person name="Amano Y."/>
            <person name="Miyakawa K."/>
            <person name="Tamaki H."/>
            <person name="Naganuma T."/>
            <person name="Kaneko K."/>
        </authorList>
    </citation>
    <scope>NUCLEOTIDE SEQUENCE [LARGE SCALE GENOMIC DNA]</scope>
    <source>
        <strain evidence="2 3">JS1</strain>
    </source>
</reference>
<feature type="compositionally biased region" description="Low complexity" evidence="1">
    <location>
        <begin position="84"/>
        <end position="93"/>
    </location>
</feature>
<dbReference type="AlphaFoldDB" id="A0A7J0BZ53"/>
<evidence type="ECO:0000313" key="2">
    <source>
        <dbReference type="EMBL" id="GFM38254.1"/>
    </source>
</evidence>
<proteinExistence type="predicted"/>
<gene>
    <name evidence="2" type="ORF">DSM19430T_29380</name>
</gene>
<comment type="caution">
    <text evidence="2">The sequence shown here is derived from an EMBL/GenBank/DDBJ whole genome shotgun (WGS) entry which is preliminary data.</text>
</comment>
<organism evidence="2 3">
    <name type="scientific">Desulfovibrio psychrotolerans</name>
    <dbReference type="NCBI Taxonomy" id="415242"/>
    <lineage>
        <taxon>Bacteria</taxon>
        <taxon>Pseudomonadati</taxon>
        <taxon>Thermodesulfobacteriota</taxon>
        <taxon>Desulfovibrionia</taxon>
        <taxon>Desulfovibrionales</taxon>
        <taxon>Desulfovibrionaceae</taxon>
        <taxon>Desulfovibrio</taxon>
    </lineage>
</organism>
<feature type="region of interest" description="Disordered" evidence="1">
    <location>
        <begin position="61"/>
        <end position="114"/>
    </location>
</feature>
<dbReference type="Proteomes" id="UP000503820">
    <property type="component" value="Unassembled WGS sequence"/>
</dbReference>
<evidence type="ECO:0000313" key="3">
    <source>
        <dbReference type="Proteomes" id="UP000503820"/>
    </source>
</evidence>
<accession>A0A7J0BZ53</accession>
<evidence type="ECO:0000256" key="1">
    <source>
        <dbReference type="SAM" id="MobiDB-lite"/>
    </source>
</evidence>
<dbReference type="EMBL" id="BLVP01000036">
    <property type="protein sequence ID" value="GFM38254.1"/>
    <property type="molecule type" value="Genomic_DNA"/>
</dbReference>
<keyword evidence="3" id="KW-1185">Reference proteome</keyword>
<name>A0A7J0BZ53_9BACT</name>
<protein>
    <submittedName>
        <fullName evidence="2">Uncharacterized protein</fullName>
    </submittedName>
</protein>